<organism evidence="3 4">
    <name type="scientific">Vibrio caribbeanicus ATCC BAA-2122</name>
    <dbReference type="NCBI Taxonomy" id="796620"/>
    <lineage>
        <taxon>Bacteria</taxon>
        <taxon>Pseudomonadati</taxon>
        <taxon>Pseudomonadota</taxon>
        <taxon>Gammaproteobacteria</taxon>
        <taxon>Vibrionales</taxon>
        <taxon>Vibrionaceae</taxon>
        <taxon>Vibrio</taxon>
    </lineage>
</organism>
<dbReference type="STRING" id="796620.VIBC2010_09872"/>
<evidence type="ECO:0000313" key="3">
    <source>
        <dbReference type="EMBL" id="EFP96623.1"/>
    </source>
</evidence>
<feature type="domain" description="DUF306" evidence="2">
    <location>
        <begin position="38"/>
        <end position="135"/>
    </location>
</feature>
<keyword evidence="4" id="KW-1185">Reference proteome</keyword>
<evidence type="ECO:0000313" key="4">
    <source>
        <dbReference type="Proteomes" id="UP000002943"/>
    </source>
</evidence>
<feature type="chain" id="PRO_5003166508" description="DUF306 domain-containing protein" evidence="1">
    <location>
        <begin position="24"/>
        <end position="141"/>
    </location>
</feature>
<dbReference type="Proteomes" id="UP000002943">
    <property type="component" value="Unassembled WGS sequence"/>
</dbReference>
<dbReference type="Gene3D" id="2.40.128.270">
    <property type="match status" value="1"/>
</dbReference>
<dbReference type="EMBL" id="AEIU01000072">
    <property type="protein sequence ID" value="EFP96623.1"/>
    <property type="molecule type" value="Genomic_DNA"/>
</dbReference>
<dbReference type="AlphaFoldDB" id="E3BJZ5"/>
<sequence>MKKITVLLFASLFSFLMLPFAHADQGVSLSDLHQKVMGDWKLDSINGGVPIGYPNLGISDVQIYGSTGCNSMFGVLLALSEDNLQHGGLASTRMLCDEARNDQENRFMQAFEQTTVLSYDEEAEVLTIGSEENTLIFKKAQ</sequence>
<gene>
    <name evidence="3" type="ORF">VIBC2010_09872</name>
</gene>
<dbReference type="InterPro" id="IPR053147">
    <property type="entry name" value="Hsp_HslJ-like"/>
</dbReference>
<dbReference type="OrthoDB" id="5901684at2"/>
<dbReference type="PANTHER" id="PTHR35535:SF1">
    <property type="entry name" value="HEAT SHOCK PROTEIN HSLJ"/>
    <property type="match status" value="1"/>
</dbReference>
<dbReference type="eggNOG" id="ENOG5031PV2">
    <property type="taxonomic scope" value="Bacteria"/>
</dbReference>
<dbReference type="PANTHER" id="PTHR35535">
    <property type="entry name" value="HEAT SHOCK PROTEIN HSLJ"/>
    <property type="match status" value="1"/>
</dbReference>
<dbReference type="Pfam" id="PF03724">
    <property type="entry name" value="META"/>
    <property type="match status" value="1"/>
</dbReference>
<dbReference type="InterPro" id="IPR038670">
    <property type="entry name" value="HslJ-like_sf"/>
</dbReference>
<dbReference type="InterPro" id="IPR005184">
    <property type="entry name" value="DUF306_Meta_HslJ"/>
</dbReference>
<reference evidence="3 4" key="1">
    <citation type="journal article" date="2012" name="Int. J. Syst. Evol. Microbiol.">
        <title>Vibrio caribbeanicus sp. nov., isolated from the marine sponge Scleritoderma cyanea.</title>
        <authorList>
            <person name="Hoffmann M."/>
            <person name="Monday S.R."/>
            <person name="Allard M.W."/>
            <person name="Strain E.A."/>
            <person name="Whittaker P."/>
            <person name="Naum M."/>
            <person name="McCarthy P.J."/>
            <person name="Lopez J.V."/>
            <person name="Fischer M."/>
            <person name="Brown E.W."/>
        </authorList>
    </citation>
    <scope>NUCLEOTIDE SEQUENCE [LARGE SCALE GENOMIC DNA]</scope>
    <source>
        <strain evidence="3 4">ATCC BAA-2122</strain>
    </source>
</reference>
<feature type="signal peptide" evidence="1">
    <location>
        <begin position="1"/>
        <end position="23"/>
    </location>
</feature>
<accession>E3BJZ5</accession>
<evidence type="ECO:0000259" key="2">
    <source>
        <dbReference type="Pfam" id="PF03724"/>
    </source>
</evidence>
<keyword evidence="1" id="KW-0732">Signal</keyword>
<proteinExistence type="predicted"/>
<evidence type="ECO:0000256" key="1">
    <source>
        <dbReference type="SAM" id="SignalP"/>
    </source>
</evidence>
<dbReference type="RefSeq" id="WP_009601349.1">
    <property type="nucleotide sequence ID" value="NZ_AEIU01000072.1"/>
</dbReference>
<name>E3BJZ5_9VIBR</name>
<protein>
    <recommendedName>
        <fullName evidence="2">DUF306 domain-containing protein</fullName>
    </recommendedName>
</protein>
<comment type="caution">
    <text evidence="3">The sequence shown here is derived from an EMBL/GenBank/DDBJ whole genome shotgun (WGS) entry which is preliminary data.</text>
</comment>